<comment type="caution">
    <text evidence="3">The sequence shown here is derived from an EMBL/GenBank/DDBJ whole genome shotgun (WGS) entry which is preliminary data.</text>
</comment>
<dbReference type="InterPro" id="IPR008966">
    <property type="entry name" value="Adhesion_dom_sf"/>
</dbReference>
<accession>A0ABY1BPJ9</accession>
<dbReference type="InterPro" id="IPR036937">
    <property type="entry name" value="Adhesion_dom_fimbrial_sf"/>
</dbReference>
<dbReference type="RefSeq" id="WP_069520192.1">
    <property type="nucleotide sequence ID" value="NZ_FOFP01000022.1"/>
</dbReference>
<dbReference type="Pfam" id="PF00419">
    <property type="entry name" value="Fimbrial"/>
    <property type="match status" value="1"/>
</dbReference>
<reference evidence="3 4" key="1">
    <citation type="submission" date="2016-10" db="EMBL/GenBank/DDBJ databases">
        <authorList>
            <person name="Varghese N."/>
            <person name="Submissions S."/>
        </authorList>
    </citation>
    <scope>NUCLEOTIDE SEQUENCE [LARGE SCALE GENOMIC DNA]</scope>
    <source>
        <strain evidence="3 4">CIP 109853</strain>
    </source>
</reference>
<dbReference type="SUPFAM" id="SSF49401">
    <property type="entry name" value="Bacterial adhesins"/>
    <property type="match status" value="1"/>
</dbReference>
<dbReference type="EMBL" id="FOFP01000022">
    <property type="protein sequence ID" value="SER31953.1"/>
    <property type="molecule type" value="Genomic_DNA"/>
</dbReference>
<feature type="chain" id="PRO_5046445800" evidence="1">
    <location>
        <begin position="19"/>
        <end position="161"/>
    </location>
</feature>
<keyword evidence="1" id="KW-0732">Signal</keyword>
<evidence type="ECO:0000259" key="2">
    <source>
        <dbReference type="Pfam" id="PF00419"/>
    </source>
</evidence>
<dbReference type="InterPro" id="IPR000259">
    <property type="entry name" value="Adhesion_dom_fimbrial"/>
</dbReference>
<feature type="signal peptide" evidence="1">
    <location>
        <begin position="1"/>
        <end position="18"/>
    </location>
</feature>
<dbReference type="PANTHER" id="PTHR33420:SF27">
    <property type="entry name" value="PROTEIN FIMG"/>
    <property type="match status" value="1"/>
</dbReference>
<dbReference type="Proteomes" id="UP000198512">
    <property type="component" value="Unassembled WGS sequence"/>
</dbReference>
<evidence type="ECO:0000313" key="4">
    <source>
        <dbReference type="Proteomes" id="UP000198512"/>
    </source>
</evidence>
<protein>
    <submittedName>
        <fullName evidence="3">Pilin (Type 1 fimbria component protein)</fullName>
    </submittedName>
</protein>
<dbReference type="InterPro" id="IPR050263">
    <property type="entry name" value="Bact_Fimbrial_Adh_Pro"/>
</dbReference>
<feature type="domain" description="Fimbrial-type adhesion" evidence="2">
    <location>
        <begin position="25"/>
        <end position="160"/>
    </location>
</feature>
<keyword evidence="4" id="KW-1185">Reference proteome</keyword>
<organism evidence="3 4">
    <name type="scientific">Pseudomonas cuatrocienegasensis</name>
    <dbReference type="NCBI Taxonomy" id="543360"/>
    <lineage>
        <taxon>Bacteria</taxon>
        <taxon>Pseudomonadati</taxon>
        <taxon>Pseudomonadota</taxon>
        <taxon>Gammaproteobacteria</taxon>
        <taxon>Pseudomonadales</taxon>
        <taxon>Pseudomonadaceae</taxon>
        <taxon>Pseudomonas</taxon>
    </lineage>
</organism>
<evidence type="ECO:0000256" key="1">
    <source>
        <dbReference type="SAM" id="SignalP"/>
    </source>
</evidence>
<gene>
    <name evidence="3" type="ORF">SAMN05216600_12245</name>
</gene>
<dbReference type="Gene3D" id="2.60.40.1090">
    <property type="entry name" value="Fimbrial-type adhesion domain"/>
    <property type="match status" value="1"/>
</dbReference>
<evidence type="ECO:0000313" key="3">
    <source>
        <dbReference type="EMBL" id="SER31953.1"/>
    </source>
</evidence>
<sequence length="161" mass="16924">MKALLWILFALAGAAAHAADEASIDITGNLVAPPCVPRFPSSQQLDLGDVSLGQLAADSAVSTDVPLVFDCRAGTRVTLKLSPGQGSADRQTLLTDRANLGLRLNLLHNSSQTDFSLGADNAWLLADAPLALNLRVKPVALDEPPEAGSYSALVLMEMTYL</sequence>
<proteinExistence type="predicted"/>
<name>A0ABY1BPJ9_9PSED</name>
<dbReference type="PANTHER" id="PTHR33420">
    <property type="entry name" value="FIMBRIAL SUBUNIT ELFA-RELATED"/>
    <property type="match status" value="1"/>
</dbReference>